<dbReference type="OrthoDB" id="2139957at2759"/>
<feature type="domain" description="D-isomer specific 2-hydroxyacid dehydrogenase NAD-binding" evidence="9">
    <location>
        <begin position="129"/>
        <end position="312"/>
    </location>
</feature>
<dbReference type="InterPro" id="IPR051795">
    <property type="entry name" value="Glycosyl_Hydrlase_43"/>
</dbReference>
<comment type="similarity">
    <text evidence="1">Belongs to the glycosyl hydrolase 43 family.</text>
</comment>
<dbReference type="GO" id="GO:0051287">
    <property type="term" value="F:NAD binding"/>
    <property type="evidence" value="ECO:0007669"/>
    <property type="project" value="InterPro"/>
</dbReference>
<dbReference type="Pfam" id="PF02826">
    <property type="entry name" value="2-Hacid_dh_C"/>
    <property type="match status" value="1"/>
</dbReference>
<keyword evidence="12" id="KW-1185">Reference proteome</keyword>
<name>A0A9P6LHY7_9PEZI</name>
<gene>
    <name evidence="11" type="ORF">CkaCkLH20_08801</name>
</gene>
<sequence>MPGTVKPTVLHLGDPIEYNPDLYKDLEQVATIIRPSVEERQRDAFLQALKEKRWGDFSAIMRPFWNSGGEMGRWDKELIPLLPASAKVFASAGAGYDWADVDLLADAGILYCNGATASSEAVADMALYHIISVFRNMQWTNTAGRSGDPEQFLDAHRNNSETARNPKGHVLGIVGLGNIGYRIAQKAHGAFDMKIAYVDPIPKPAEREEAVGAKRYPDLDALLAVSDCVVISAPGGAVGGKALMDSARLAKMKPKSRLINVGRGNLVDEEALADALDSGHLVAAGLDVHNNEPHVNPRLLAMRDVSLTCHTAGGAVETRIGFEELAMRNVMLVISGKDPLTPVNKHLLNGTYTFPGYDVSKPWPGTPMDGWTISKTALDLSNEDRGESGSILGGRAVVGADIKITAPESLYVPSKNASDHGKPIVNAHPDWIFCAWRWYLPAYGNKTQATNPDNLELPEDGSCAQWLPDECIKALEKVASISYWINSEPEGTYGSRHRCFELEVPDECKDTKLEDNKPLLPTWGVPLEYLNGSTTWQSGFTINENTTVEDTQEMWKTQTESYHPIVTMFGRYDNNSESLFDVEPGFAKLSCVRALPAKGQSNSGNSDGKGNGSGGDNDGGNRNGNGTDSNGDEDNKSGATKLGTQGLAIIFSVALVNWLMRLANGLVNPIIPGFNPDPTIIRVGSDFFLATSTFEFFPGVPIYHSTDLVKWENIGHALTRPSQLNLRGTAPSGGIFAPTLRHHDGVFYLVDTAFDVINPPDNVTRVPRSFYVTTTNIFDENSWSDPTYVDQWGFDGDLFFDEDGKVYFTSTFSEFVENGNFANWITEIDIKTGDSLSNSRLLHTTTVPPELGYPLTEGSHLYKFNGTYYMLTADSGTESNQKANIYRSKSLEGPWDGNPHNPVLWNGEDMSRPVLATGHADIVNDTEGNWWAVFLATRPQNPRNSSGLPQLGRETFLCPVTWDADGWPVFNNNEAITEYVPDLLYDLDRPQVWRDDFEGGLVDKSYYYLRTPYKDFKDFESSPGKLRIRGNVYTLNDRETPAALLRKQVDLNTTFSTEVSAFEPENWRQEAGASIYLSIHFHNEIALTYSNATQKRAIVVRTRTGPDATLNTTYVEDAEVAKGGPVKLFIEAKDVGYRLGYSTGCKAPTWLASVENSWLQSYVEGWQNFVGSHFAIYSTGTRLPTLNVAEFEYIQTELN</sequence>
<dbReference type="InterPro" id="IPR013320">
    <property type="entry name" value="ConA-like_dom_sf"/>
</dbReference>
<dbReference type="GeneID" id="62164590"/>
<proteinExistence type="inferred from homology"/>
<dbReference type="PROSITE" id="PS00671">
    <property type="entry name" value="D_2_HYDROXYACID_DH_3"/>
    <property type="match status" value="1"/>
</dbReference>
<dbReference type="InterPro" id="IPR006710">
    <property type="entry name" value="Glyco_hydro_43"/>
</dbReference>
<dbReference type="CDD" id="cd18617">
    <property type="entry name" value="GH43_XynB-like"/>
    <property type="match status" value="1"/>
</dbReference>
<feature type="region of interest" description="Disordered" evidence="7">
    <location>
        <begin position="597"/>
        <end position="639"/>
    </location>
</feature>
<dbReference type="Gene3D" id="2.60.120.200">
    <property type="match status" value="1"/>
</dbReference>
<dbReference type="InterPro" id="IPR041542">
    <property type="entry name" value="GH43_C2"/>
</dbReference>
<evidence type="ECO:0000313" key="12">
    <source>
        <dbReference type="Proteomes" id="UP000781932"/>
    </source>
</evidence>
<protein>
    <submittedName>
        <fullName evidence="11">Glycosyl hydrolase family 43</fullName>
    </submittedName>
</protein>
<feature type="site" description="Important for catalytic activity, responsible for pKa modulation of the active site Glu and correct orientation of both the proton donor and substrate" evidence="6">
    <location>
        <position position="795"/>
    </location>
</feature>
<feature type="domain" description="Beta-xylosidase C-terminal Concanavalin A-like" evidence="10">
    <location>
        <begin position="994"/>
        <end position="1195"/>
    </location>
</feature>
<dbReference type="FunFam" id="3.40.50.720:FF:000526">
    <property type="entry name" value="D-mandelate dehydrogenase, putative"/>
    <property type="match status" value="1"/>
</dbReference>
<feature type="active site" description="Proton donor" evidence="5">
    <location>
        <position position="857"/>
    </location>
</feature>
<evidence type="ECO:0000256" key="1">
    <source>
        <dbReference type="ARBA" id="ARBA00009865"/>
    </source>
</evidence>
<feature type="compositionally biased region" description="Gly residues" evidence="7">
    <location>
        <begin position="607"/>
        <end position="623"/>
    </location>
</feature>
<dbReference type="Gene3D" id="3.40.50.720">
    <property type="entry name" value="NAD(P)-binding Rossmann-like Domain"/>
    <property type="match status" value="2"/>
</dbReference>
<dbReference type="SUPFAM" id="SSF51735">
    <property type="entry name" value="NAD(P)-binding Rossmann-fold domains"/>
    <property type="match status" value="1"/>
</dbReference>
<dbReference type="RefSeq" id="XP_038743152.1">
    <property type="nucleotide sequence ID" value="XM_038891516.1"/>
</dbReference>
<dbReference type="GO" id="GO:0016616">
    <property type="term" value="F:oxidoreductase activity, acting on the CH-OH group of donors, NAD or NADP as acceptor"/>
    <property type="evidence" value="ECO:0007669"/>
    <property type="project" value="InterPro"/>
</dbReference>
<keyword evidence="4" id="KW-0326">Glycosidase</keyword>
<evidence type="ECO:0000259" key="8">
    <source>
        <dbReference type="Pfam" id="PF00389"/>
    </source>
</evidence>
<dbReference type="Pfam" id="PF17851">
    <property type="entry name" value="GH43_C2"/>
    <property type="match status" value="1"/>
</dbReference>
<keyword evidence="3" id="KW-0560">Oxidoreductase</keyword>
<evidence type="ECO:0000256" key="6">
    <source>
        <dbReference type="PIRSR" id="PIRSR606710-2"/>
    </source>
</evidence>
<feature type="domain" description="D-isomer specific 2-hydroxyacid dehydrogenase catalytic" evidence="8">
    <location>
        <begin position="75"/>
        <end position="344"/>
    </location>
</feature>
<dbReference type="Pfam" id="PF00389">
    <property type="entry name" value="2-Hacid_dh"/>
    <property type="match status" value="1"/>
</dbReference>
<comment type="caution">
    <text evidence="11">The sequence shown here is derived from an EMBL/GenBank/DDBJ whole genome shotgun (WGS) entry which is preliminary data.</text>
</comment>
<dbReference type="PANTHER" id="PTHR42812:SF16">
    <property type="entry name" value="HYDROLASE, PUTATIVE (AFU_ORTHOLOGUE AFUA_7G06110)-RELATED"/>
    <property type="match status" value="1"/>
</dbReference>
<reference evidence="11" key="1">
    <citation type="submission" date="2020-03" db="EMBL/GenBank/DDBJ databases">
        <authorList>
            <person name="He L."/>
        </authorList>
    </citation>
    <scope>NUCLEOTIDE SEQUENCE</scope>
    <source>
        <strain evidence="11">CkLH20</strain>
    </source>
</reference>
<dbReference type="InterPro" id="IPR006139">
    <property type="entry name" value="D-isomer_2_OHA_DH_cat_dom"/>
</dbReference>
<dbReference type="GO" id="GO:0005975">
    <property type="term" value="P:carbohydrate metabolic process"/>
    <property type="evidence" value="ECO:0007669"/>
    <property type="project" value="InterPro"/>
</dbReference>
<dbReference type="Pfam" id="PF04616">
    <property type="entry name" value="Glyco_hydro_43"/>
    <property type="match status" value="1"/>
</dbReference>
<evidence type="ECO:0000256" key="5">
    <source>
        <dbReference type="PIRSR" id="PIRSR606710-1"/>
    </source>
</evidence>
<evidence type="ECO:0000259" key="10">
    <source>
        <dbReference type="Pfam" id="PF17851"/>
    </source>
</evidence>
<organism evidence="11 12">
    <name type="scientific">Colletotrichum karsti</name>
    <dbReference type="NCBI Taxonomy" id="1095194"/>
    <lineage>
        <taxon>Eukaryota</taxon>
        <taxon>Fungi</taxon>
        <taxon>Dikarya</taxon>
        <taxon>Ascomycota</taxon>
        <taxon>Pezizomycotina</taxon>
        <taxon>Sordariomycetes</taxon>
        <taxon>Hypocreomycetidae</taxon>
        <taxon>Glomerellales</taxon>
        <taxon>Glomerellaceae</taxon>
        <taxon>Colletotrichum</taxon>
        <taxon>Colletotrichum boninense species complex</taxon>
    </lineage>
</organism>
<dbReference type="SUPFAM" id="SSF52283">
    <property type="entry name" value="Formate/glycerate dehydrogenase catalytic domain-like"/>
    <property type="match status" value="1"/>
</dbReference>
<accession>A0A9P6LHY7</accession>
<evidence type="ECO:0000256" key="4">
    <source>
        <dbReference type="ARBA" id="ARBA00023295"/>
    </source>
</evidence>
<dbReference type="InterPro" id="IPR036291">
    <property type="entry name" value="NAD(P)-bd_dom_sf"/>
</dbReference>
<dbReference type="CDD" id="cd12168">
    <property type="entry name" value="Mand_dh_like"/>
    <property type="match status" value="1"/>
</dbReference>
<dbReference type="EMBL" id="JAATWM020000030">
    <property type="protein sequence ID" value="KAF9873691.1"/>
    <property type="molecule type" value="Genomic_DNA"/>
</dbReference>
<reference evidence="11" key="2">
    <citation type="submission" date="2020-11" db="EMBL/GenBank/DDBJ databases">
        <title>Whole genome sequencing of Colletotrichum sp.</title>
        <authorList>
            <person name="Li H."/>
        </authorList>
    </citation>
    <scope>NUCLEOTIDE SEQUENCE</scope>
    <source>
        <strain evidence="11">CkLH20</strain>
    </source>
</reference>
<dbReference type="InterPro" id="IPR023296">
    <property type="entry name" value="Glyco_hydro_beta-prop_sf"/>
</dbReference>
<dbReference type="PANTHER" id="PTHR42812">
    <property type="entry name" value="BETA-XYLOSIDASE"/>
    <property type="match status" value="1"/>
</dbReference>
<evidence type="ECO:0000259" key="9">
    <source>
        <dbReference type="Pfam" id="PF02826"/>
    </source>
</evidence>
<evidence type="ECO:0000256" key="7">
    <source>
        <dbReference type="SAM" id="MobiDB-lite"/>
    </source>
</evidence>
<evidence type="ECO:0000256" key="3">
    <source>
        <dbReference type="ARBA" id="ARBA00023002"/>
    </source>
</evidence>
<dbReference type="GO" id="GO:0004553">
    <property type="term" value="F:hydrolase activity, hydrolyzing O-glycosyl compounds"/>
    <property type="evidence" value="ECO:0007669"/>
    <property type="project" value="InterPro"/>
</dbReference>
<evidence type="ECO:0000313" key="11">
    <source>
        <dbReference type="EMBL" id="KAF9873691.1"/>
    </source>
</evidence>
<dbReference type="SUPFAM" id="SSF49899">
    <property type="entry name" value="Concanavalin A-like lectins/glucanases"/>
    <property type="match status" value="1"/>
</dbReference>
<dbReference type="SUPFAM" id="SSF75005">
    <property type="entry name" value="Arabinanase/levansucrase/invertase"/>
    <property type="match status" value="1"/>
</dbReference>
<dbReference type="InterPro" id="IPR006140">
    <property type="entry name" value="D-isomer_DH_NAD-bd"/>
</dbReference>
<feature type="active site" description="Proton acceptor" evidence="5">
    <location>
        <position position="677"/>
    </location>
</feature>
<dbReference type="InterPro" id="IPR029753">
    <property type="entry name" value="D-isomer_DH_CS"/>
</dbReference>
<evidence type="ECO:0000256" key="2">
    <source>
        <dbReference type="ARBA" id="ARBA00022801"/>
    </source>
</evidence>
<dbReference type="Proteomes" id="UP000781932">
    <property type="component" value="Unassembled WGS sequence"/>
</dbReference>
<dbReference type="AlphaFoldDB" id="A0A9P6LHY7"/>
<dbReference type="Gene3D" id="2.115.10.20">
    <property type="entry name" value="Glycosyl hydrolase domain, family 43"/>
    <property type="match status" value="1"/>
</dbReference>
<keyword evidence="2 11" id="KW-0378">Hydrolase</keyword>